<evidence type="ECO:0000256" key="2">
    <source>
        <dbReference type="ARBA" id="ARBA00022552"/>
    </source>
</evidence>
<dbReference type="Pfam" id="PF10672">
    <property type="entry name" value="Methyltrans_SAM"/>
    <property type="match status" value="1"/>
</dbReference>
<dbReference type="InterPro" id="IPR019614">
    <property type="entry name" value="SAM-dep_methyl-trfase"/>
</dbReference>
<dbReference type="GO" id="GO:0005737">
    <property type="term" value="C:cytoplasm"/>
    <property type="evidence" value="ECO:0007669"/>
    <property type="project" value="UniProtKB-SubCell"/>
</dbReference>
<comment type="catalytic activity">
    <reaction evidence="6">
        <text>guanosine(2069) in 23S rRNA + S-adenosyl-L-methionine = N(2)-methylguanosine(2069) in 23S rRNA + S-adenosyl-L-homocysteine + H(+)</text>
        <dbReference type="Rhea" id="RHEA:43772"/>
        <dbReference type="Rhea" id="RHEA-COMP:10688"/>
        <dbReference type="Rhea" id="RHEA-COMP:10689"/>
        <dbReference type="ChEBI" id="CHEBI:15378"/>
        <dbReference type="ChEBI" id="CHEBI:57856"/>
        <dbReference type="ChEBI" id="CHEBI:59789"/>
        <dbReference type="ChEBI" id="CHEBI:74269"/>
        <dbReference type="ChEBI" id="CHEBI:74481"/>
        <dbReference type="EC" id="2.1.1.264"/>
    </reaction>
</comment>
<dbReference type="GO" id="GO:0070043">
    <property type="term" value="F:rRNA (guanine-N7-)-methyltransferase activity"/>
    <property type="evidence" value="ECO:0007669"/>
    <property type="project" value="UniProtKB-UniRule"/>
</dbReference>
<reference evidence="9 10" key="1">
    <citation type="submission" date="2015-11" db="EMBL/GenBank/DDBJ databases">
        <title>Genomic analysis of 38 Legionella species identifies large and diverse effector repertoires.</title>
        <authorList>
            <person name="Burstein D."/>
            <person name="Amaro F."/>
            <person name="Zusman T."/>
            <person name="Lifshitz Z."/>
            <person name="Cohen O."/>
            <person name="Gilbert J.A."/>
            <person name="Pupko T."/>
            <person name="Shuman H.A."/>
            <person name="Segal G."/>
        </authorList>
    </citation>
    <scope>NUCLEOTIDE SEQUENCE [LARGE SCALE GENOMIC DNA]</scope>
    <source>
        <strain evidence="9 10">WIGA</strain>
    </source>
</reference>
<feature type="domain" description="THUMP" evidence="8">
    <location>
        <begin position="44"/>
        <end position="155"/>
    </location>
</feature>
<gene>
    <name evidence="9" type="primary">ycbY</name>
    <name evidence="6" type="synonym">rlmL</name>
    <name evidence="9" type="ORF">Lboz_1375</name>
</gene>
<keyword evidence="4 6" id="KW-0808">Transferase</keyword>
<evidence type="ECO:0000256" key="3">
    <source>
        <dbReference type="ARBA" id="ARBA00022603"/>
    </source>
</evidence>
<evidence type="ECO:0000313" key="9">
    <source>
        <dbReference type="EMBL" id="KTC74462.1"/>
    </source>
</evidence>
<name>A0A0W0RTT6_LEGBO</name>
<sequence>MKYSLFISCPRGLEYLLEEELKALGLSVTRVNPQGVYGDADLLTLYKLCLWSRIANRVQLILFSGYAGNEQALHQLCTEFHWQTVFSHDKTIAIEFHGSSEHIRNTMFGAQVVKDGIVDHFRRLNHSRPSVDKEKPQILIHAYLKNDVVTVSFDLTGYSLHQRGYRHKAGVAPLKENVAAALLMRAKWPELAAKGYALHDPFCGAGTLVIEAAMMAAHIAPGLLRQDQALQYWAQHQSSLWEKLRVDALQHVKTLPLTLLGTDADNKIIAIARQNAERAGVAPLVDFKTQTLNEVKAPAKKGLVICNPPYGERLSEVTHLVPLYQQLGKILHAHYQGWQAAILTSNPVLAKALGLRARKQYTIYNGALECKLYCLDIHVTNELKGIMSSTLSEGAQMLFNRLEKNYRHLQKWAKKNHISCYRIYDADLPEYAYAIDIYNDCAVLQEYAAPASIPAHKAEKRSLEVMQVVPRALGLEANQLVVKQRKQQKGSEQYQKLGQTRKTMVVTEGQAKFKVNLYDYLDTGLFLDHRLMRLSFAKLKPGTRFLNCFCYTASASVHAALAGALTTNVDLSNTYLRWAEENFKLNHLDLSKHQFVQYDCREWMRIARDRFDVIFLDPPSFSNSKRMADTLDIQRDHVSLVNSAMRLLNPNGVLYFSTNFRQFKLDPLLLEKYSVQDISAQTIDQDFRRNQKIHHCFKVMMPQFAGT</sequence>
<evidence type="ECO:0000256" key="7">
    <source>
        <dbReference type="PROSITE-ProRule" id="PRU00529"/>
    </source>
</evidence>
<dbReference type="OrthoDB" id="9809404at2"/>
<comment type="caution">
    <text evidence="9">The sequence shown here is derived from an EMBL/GenBank/DDBJ whole genome shotgun (WGS) entry which is preliminary data.</text>
</comment>
<dbReference type="InterPro" id="IPR054170">
    <property type="entry name" value="RlmL_1st"/>
</dbReference>
<dbReference type="Gene3D" id="3.30.2130.30">
    <property type="match status" value="1"/>
</dbReference>
<dbReference type="STRING" id="447.Lboz_1375"/>
<dbReference type="PANTHER" id="PTHR47313">
    <property type="entry name" value="RIBOSOMAL RNA LARGE SUBUNIT METHYLTRANSFERASE K/L"/>
    <property type="match status" value="1"/>
</dbReference>
<dbReference type="RefSeq" id="WP_058459038.1">
    <property type="nucleotide sequence ID" value="NZ_CAAAIY010000016.1"/>
</dbReference>
<dbReference type="InterPro" id="IPR002052">
    <property type="entry name" value="DNA_methylase_N6_adenine_CS"/>
</dbReference>
<comment type="subcellular location">
    <subcellularLocation>
        <location evidence="6">Cytoplasm</location>
    </subcellularLocation>
</comment>
<dbReference type="InterPro" id="IPR017244">
    <property type="entry name" value="23SrRNA_methyltr_KL"/>
</dbReference>
<protein>
    <recommendedName>
        <fullName evidence="6">Ribosomal RNA large subunit methyltransferase K/L</fullName>
    </recommendedName>
    <domain>
        <recommendedName>
            <fullName evidence="6">23S rRNA m2G2445 methyltransferase</fullName>
            <ecNumber evidence="6">2.1.1.173</ecNumber>
        </recommendedName>
        <alternativeName>
            <fullName evidence="6">rRNA (guanine-N(2)-)-methyltransferase RlmL</fullName>
        </alternativeName>
    </domain>
    <domain>
        <recommendedName>
            <fullName evidence="6">23S rRNA m7G2069 methyltransferase</fullName>
            <ecNumber evidence="6">2.1.1.264</ecNumber>
        </recommendedName>
        <alternativeName>
            <fullName evidence="6">rRNA (guanine-N(7)-)-methyltransferase RlmK</fullName>
        </alternativeName>
    </domain>
</protein>
<evidence type="ECO:0000256" key="6">
    <source>
        <dbReference type="HAMAP-Rule" id="MF_01858"/>
    </source>
</evidence>
<dbReference type="AlphaFoldDB" id="A0A0W0RTT6"/>
<evidence type="ECO:0000259" key="8">
    <source>
        <dbReference type="PROSITE" id="PS51165"/>
    </source>
</evidence>
<dbReference type="CDD" id="cd02440">
    <property type="entry name" value="AdoMet_MTases"/>
    <property type="match status" value="1"/>
</dbReference>
<dbReference type="Pfam" id="PF02926">
    <property type="entry name" value="THUMP"/>
    <property type="match status" value="1"/>
</dbReference>
<dbReference type="InterPro" id="IPR000241">
    <property type="entry name" value="RlmKL-like_Mtase"/>
</dbReference>
<dbReference type="Proteomes" id="UP000054695">
    <property type="component" value="Unassembled WGS sequence"/>
</dbReference>
<comment type="function">
    <text evidence="6">Specifically methylates the guanine in position 2445 (m2G2445) and the guanine in position 2069 (m7G2069) of 23S rRNA.</text>
</comment>
<dbReference type="PANTHER" id="PTHR47313:SF1">
    <property type="entry name" value="RIBOSOMAL RNA LARGE SUBUNIT METHYLTRANSFERASE K_L"/>
    <property type="match status" value="1"/>
</dbReference>
<keyword evidence="2 6" id="KW-0698">rRNA processing</keyword>
<dbReference type="SUPFAM" id="SSF53335">
    <property type="entry name" value="S-adenosyl-L-methionine-dependent methyltransferases"/>
    <property type="match status" value="2"/>
</dbReference>
<dbReference type="PROSITE" id="PS00092">
    <property type="entry name" value="N6_MTASE"/>
    <property type="match status" value="1"/>
</dbReference>
<dbReference type="Gene3D" id="3.30.750.80">
    <property type="entry name" value="RNA methyltransferase domain (HRMD) like"/>
    <property type="match status" value="1"/>
</dbReference>
<dbReference type="Gene3D" id="3.40.50.150">
    <property type="entry name" value="Vaccinia Virus protein VP39"/>
    <property type="match status" value="2"/>
</dbReference>
<dbReference type="HAMAP" id="MF_01858">
    <property type="entry name" value="23SrRNA_methyltr_KL"/>
    <property type="match status" value="1"/>
</dbReference>
<evidence type="ECO:0000256" key="4">
    <source>
        <dbReference type="ARBA" id="ARBA00022679"/>
    </source>
</evidence>
<dbReference type="PATRIC" id="fig|447.4.peg.1467"/>
<evidence type="ECO:0000256" key="5">
    <source>
        <dbReference type="ARBA" id="ARBA00022691"/>
    </source>
</evidence>
<comment type="similarity">
    <text evidence="6">Belongs to the methyltransferase superfamily. RlmKL family.</text>
</comment>
<dbReference type="GO" id="GO:0003723">
    <property type="term" value="F:RNA binding"/>
    <property type="evidence" value="ECO:0007669"/>
    <property type="project" value="UniProtKB-UniRule"/>
</dbReference>
<organism evidence="9 10">
    <name type="scientific">Legionella bozemanae</name>
    <name type="common">Fluoribacter bozemanae</name>
    <dbReference type="NCBI Taxonomy" id="447"/>
    <lineage>
        <taxon>Bacteria</taxon>
        <taxon>Pseudomonadati</taxon>
        <taxon>Pseudomonadota</taxon>
        <taxon>Gammaproteobacteria</taxon>
        <taxon>Legionellales</taxon>
        <taxon>Legionellaceae</taxon>
        <taxon>Legionella</taxon>
    </lineage>
</organism>
<accession>A0A0W0RTT6</accession>
<evidence type="ECO:0000256" key="1">
    <source>
        <dbReference type="ARBA" id="ARBA00022490"/>
    </source>
</evidence>
<dbReference type="NCBIfam" id="NF008748">
    <property type="entry name" value="PRK11783.1"/>
    <property type="match status" value="1"/>
</dbReference>
<evidence type="ECO:0000313" key="10">
    <source>
        <dbReference type="Proteomes" id="UP000054695"/>
    </source>
</evidence>
<dbReference type="EC" id="2.1.1.264" evidence="6"/>
<dbReference type="InterPro" id="IPR004114">
    <property type="entry name" value="THUMP_dom"/>
</dbReference>
<dbReference type="EMBL" id="LNXU01000015">
    <property type="protein sequence ID" value="KTC74462.1"/>
    <property type="molecule type" value="Genomic_DNA"/>
</dbReference>
<dbReference type="PROSITE" id="PS51165">
    <property type="entry name" value="THUMP"/>
    <property type="match status" value="1"/>
</dbReference>
<dbReference type="GO" id="GO:0052915">
    <property type="term" value="F:23S rRNA (guanine(2445)-N(2))-methyltransferase activity"/>
    <property type="evidence" value="ECO:0007669"/>
    <property type="project" value="UniProtKB-UniRule"/>
</dbReference>
<dbReference type="Pfam" id="PF22020">
    <property type="entry name" value="RlmL_1st"/>
    <property type="match status" value="1"/>
</dbReference>
<dbReference type="EC" id="2.1.1.173" evidence="6"/>
<keyword evidence="10" id="KW-1185">Reference proteome</keyword>
<dbReference type="SMART" id="SM00981">
    <property type="entry name" value="THUMP"/>
    <property type="match status" value="1"/>
</dbReference>
<dbReference type="InterPro" id="IPR029063">
    <property type="entry name" value="SAM-dependent_MTases_sf"/>
</dbReference>
<dbReference type="PIRSF" id="PIRSF037618">
    <property type="entry name" value="RNA_Mtase_bacteria_prd"/>
    <property type="match status" value="1"/>
</dbReference>
<keyword evidence="7" id="KW-0694">RNA-binding</keyword>
<keyword evidence="5 6" id="KW-0949">S-adenosyl-L-methionine</keyword>
<proteinExistence type="inferred from homology"/>
<comment type="catalytic activity">
    <reaction evidence="6">
        <text>guanosine(2445) in 23S rRNA + S-adenosyl-L-methionine = N(2)-methylguanosine(2445) in 23S rRNA + S-adenosyl-L-homocysteine + H(+)</text>
        <dbReference type="Rhea" id="RHEA:42740"/>
        <dbReference type="Rhea" id="RHEA-COMP:10215"/>
        <dbReference type="Rhea" id="RHEA-COMP:10216"/>
        <dbReference type="ChEBI" id="CHEBI:15378"/>
        <dbReference type="ChEBI" id="CHEBI:57856"/>
        <dbReference type="ChEBI" id="CHEBI:59789"/>
        <dbReference type="ChEBI" id="CHEBI:74269"/>
        <dbReference type="ChEBI" id="CHEBI:74481"/>
        <dbReference type="EC" id="2.1.1.173"/>
    </reaction>
</comment>
<keyword evidence="3 6" id="KW-0489">Methyltransferase</keyword>
<dbReference type="CDD" id="cd11715">
    <property type="entry name" value="THUMP_AdoMetMT"/>
    <property type="match status" value="1"/>
</dbReference>
<keyword evidence="1 6" id="KW-0963">Cytoplasm</keyword>
<dbReference type="Pfam" id="PF01170">
    <property type="entry name" value="UPF0020"/>
    <property type="match status" value="1"/>
</dbReference>